<feature type="transmembrane region" description="Helical" evidence="1">
    <location>
        <begin position="74"/>
        <end position="95"/>
    </location>
</feature>
<feature type="transmembrane region" description="Helical" evidence="1">
    <location>
        <begin position="396"/>
        <end position="414"/>
    </location>
</feature>
<dbReference type="Proteomes" id="UP001595526">
    <property type="component" value="Unassembled WGS sequence"/>
</dbReference>
<evidence type="ECO:0000313" key="2">
    <source>
        <dbReference type="EMBL" id="MFC3197097.1"/>
    </source>
</evidence>
<keyword evidence="1" id="KW-0472">Membrane</keyword>
<feature type="transmembrane region" description="Helical" evidence="1">
    <location>
        <begin position="368"/>
        <end position="389"/>
    </location>
</feature>
<gene>
    <name evidence="2" type="ORF">ACFOET_05695</name>
</gene>
<reference evidence="3" key="1">
    <citation type="journal article" date="2019" name="Int. J. Syst. Evol. Microbiol.">
        <title>The Global Catalogue of Microorganisms (GCM) 10K type strain sequencing project: providing services to taxonomists for standard genome sequencing and annotation.</title>
        <authorList>
            <consortium name="The Broad Institute Genomics Platform"/>
            <consortium name="The Broad Institute Genome Sequencing Center for Infectious Disease"/>
            <person name="Wu L."/>
            <person name="Ma J."/>
        </authorList>
    </citation>
    <scope>NUCLEOTIDE SEQUENCE [LARGE SCALE GENOMIC DNA]</scope>
    <source>
        <strain evidence="3">KCTC 52416</strain>
    </source>
</reference>
<evidence type="ECO:0000256" key="1">
    <source>
        <dbReference type="SAM" id="Phobius"/>
    </source>
</evidence>
<organism evidence="2 3">
    <name type="scientific">Parapedobacter deserti</name>
    <dbReference type="NCBI Taxonomy" id="1912957"/>
    <lineage>
        <taxon>Bacteria</taxon>
        <taxon>Pseudomonadati</taxon>
        <taxon>Bacteroidota</taxon>
        <taxon>Sphingobacteriia</taxon>
        <taxon>Sphingobacteriales</taxon>
        <taxon>Sphingobacteriaceae</taxon>
        <taxon>Parapedobacter</taxon>
    </lineage>
</organism>
<feature type="transmembrane region" description="Helical" evidence="1">
    <location>
        <begin position="177"/>
        <end position="198"/>
    </location>
</feature>
<feature type="transmembrane region" description="Helical" evidence="1">
    <location>
        <begin position="32"/>
        <end position="53"/>
    </location>
</feature>
<dbReference type="EMBL" id="JBHRTA010000016">
    <property type="protein sequence ID" value="MFC3197097.1"/>
    <property type="molecule type" value="Genomic_DNA"/>
</dbReference>
<accession>A0ABV7JP69</accession>
<keyword evidence="3" id="KW-1185">Reference proteome</keyword>
<sequence>MYLVVGIIVLIGAITLFKNAAGTLNPLKLNMISWIAYYNVILQCFFSAILVVYSVDNHYQISKLSSEAPRQMGYWAILYTMLMLPLGMLLANKIFAANTRMLFKKYVAQRITPYTSNTDSFVRFPLYLVTTMCALSVVYTYIMMREIPIIELVKGGDALLLAGLREEVGREFKGNPIFRNVFGLLLTPIISYIAYGYYRMTRRLRDRIWFWGTFILSILILTYNMAKAPVVLYLIGFLFFRVYEKGQIKRFTLIYSGAGLITMLLLMYSFLSPSESNILFSLSFGIPGRILLSQSAGIYFSFETFPQHHDFLGFSSFAQLTDLLGIERSERSARILMERYNPEAVEEGTAGVMNSLFIAEAWANFGKFGLLASPLYVGFLIQSMYIFFLRMKKTPVFLGLFCYFSYKGAISGGFNEYLYHPIMLMLSAVLLLIIFLSKYLQLIKGYGQKNHIPPSVQTRSK</sequence>
<evidence type="ECO:0008006" key="4">
    <source>
        <dbReference type="Google" id="ProtNLM"/>
    </source>
</evidence>
<keyword evidence="1" id="KW-1133">Transmembrane helix</keyword>
<feature type="transmembrane region" description="Helical" evidence="1">
    <location>
        <begin position="210"/>
        <end position="240"/>
    </location>
</feature>
<name>A0ABV7JP69_9SPHI</name>
<feature type="transmembrane region" description="Helical" evidence="1">
    <location>
        <begin position="420"/>
        <end position="440"/>
    </location>
</feature>
<proteinExistence type="predicted"/>
<comment type="caution">
    <text evidence="2">The sequence shown here is derived from an EMBL/GenBank/DDBJ whole genome shotgun (WGS) entry which is preliminary data.</text>
</comment>
<keyword evidence="1" id="KW-0812">Transmembrane</keyword>
<feature type="transmembrane region" description="Helical" evidence="1">
    <location>
        <begin position="252"/>
        <end position="271"/>
    </location>
</feature>
<protein>
    <recommendedName>
        <fullName evidence="4">Oligosaccharide repeat unit polymerase</fullName>
    </recommendedName>
</protein>
<evidence type="ECO:0000313" key="3">
    <source>
        <dbReference type="Proteomes" id="UP001595526"/>
    </source>
</evidence>
<feature type="transmembrane region" description="Helical" evidence="1">
    <location>
        <begin position="124"/>
        <end position="144"/>
    </location>
</feature>